<keyword evidence="2" id="KW-1185">Reference proteome</keyword>
<dbReference type="AlphaFoldDB" id="A0A914D7M7"/>
<organism evidence="2 3">
    <name type="scientific">Acrobeloides nanus</name>
    <dbReference type="NCBI Taxonomy" id="290746"/>
    <lineage>
        <taxon>Eukaryota</taxon>
        <taxon>Metazoa</taxon>
        <taxon>Ecdysozoa</taxon>
        <taxon>Nematoda</taxon>
        <taxon>Chromadorea</taxon>
        <taxon>Rhabditida</taxon>
        <taxon>Tylenchina</taxon>
        <taxon>Cephalobomorpha</taxon>
        <taxon>Cephaloboidea</taxon>
        <taxon>Cephalobidae</taxon>
        <taxon>Acrobeloides</taxon>
    </lineage>
</organism>
<dbReference type="WBParaSite" id="ACRNAN_scaffold1941.g18028.t1">
    <property type="protein sequence ID" value="ACRNAN_scaffold1941.g18028.t1"/>
    <property type="gene ID" value="ACRNAN_scaffold1941.g18028"/>
</dbReference>
<evidence type="ECO:0000313" key="2">
    <source>
        <dbReference type="Proteomes" id="UP000887540"/>
    </source>
</evidence>
<reference evidence="3" key="1">
    <citation type="submission" date="2022-11" db="UniProtKB">
        <authorList>
            <consortium name="WormBaseParasite"/>
        </authorList>
    </citation>
    <scope>IDENTIFICATION</scope>
</reference>
<feature type="chain" id="PRO_5037599063" evidence="1">
    <location>
        <begin position="19"/>
        <end position="130"/>
    </location>
</feature>
<dbReference type="Proteomes" id="UP000887540">
    <property type="component" value="Unplaced"/>
</dbReference>
<feature type="signal peptide" evidence="1">
    <location>
        <begin position="1"/>
        <end position="18"/>
    </location>
</feature>
<keyword evidence="1" id="KW-0732">Signal</keyword>
<evidence type="ECO:0000256" key="1">
    <source>
        <dbReference type="SAM" id="SignalP"/>
    </source>
</evidence>
<protein>
    <submittedName>
        <fullName evidence="3">Uncharacterized protein</fullName>
    </submittedName>
</protein>
<accession>A0A914D7M7</accession>
<sequence length="130" mass="13564">MFKILIFTIVTLISLVTSQGIGQGAGVGGQNGGSVAGPCVNGICPTGYSCNNNWCYSNSWNGGGGYCLTNIDCPRGSYCQYNSCVPYNSGSCANVFCPVGYYCVEGGCMQSNGGGGCQDNDSRFLFFKFA</sequence>
<name>A0A914D7M7_9BILA</name>
<evidence type="ECO:0000313" key="3">
    <source>
        <dbReference type="WBParaSite" id="ACRNAN_scaffold1941.g18028.t1"/>
    </source>
</evidence>
<proteinExistence type="predicted"/>